<evidence type="ECO:0000313" key="2">
    <source>
        <dbReference type="EMBL" id="CAI9958356.1"/>
    </source>
</evidence>
<comment type="caution">
    <text evidence="2">The sequence shown here is derived from an EMBL/GenBank/DDBJ whole genome shotgun (WGS) entry which is preliminary data.</text>
</comment>
<sequence>MKHNIQQIVQNELSACDLSSISVAPEKAQMTDRQSYFQQQSMELLNERGLLHQQVQTLNKQLTTQKVQNQVLDTKMKQTQEQLDLSQKQSIAMRKLLEQLRDKYLSLEKEHKSMHTSYSAFQKEKVLAELAQAQLQGQNSELNKQICTLLIEKEEQMSEIALLVQKVQGHQYELSLKDQQIDEAAQILRMKNQELFILEEKVNTLQIEQNTESKDLQLQLLQLRVKQLEQQLIEQTVTKSYKDVKNVEMSAKITENELKQEEPEINKEETKTAEIPKKRIILKKTELDVKDLTPQ</sequence>
<feature type="coiled-coil region" evidence="1">
    <location>
        <begin position="69"/>
        <end position="117"/>
    </location>
</feature>
<organism evidence="2">
    <name type="scientific">Hexamita inflata</name>
    <dbReference type="NCBI Taxonomy" id="28002"/>
    <lineage>
        <taxon>Eukaryota</taxon>
        <taxon>Metamonada</taxon>
        <taxon>Diplomonadida</taxon>
        <taxon>Hexamitidae</taxon>
        <taxon>Hexamitinae</taxon>
        <taxon>Hexamita</taxon>
    </lineage>
</organism>
<evidence type="ECO:0000313" key="4">
    <source>
        <dbReference type="Proteomes" id="UP001642409"/>
    </source>
</evidence>
<dbReference type="Proteomes" id="UP001642409">
    <property type="component" value="Unassembled WGS sequence"/>
</dbReference>
<dbReference type="EMBL" id="CATOUU010000905">
    <property type="protein sequence ID" value="CAI9958356.1"/>
    <property type="molecule type" value="Genomic_DNA"/>
</dbReference>
<evidence type="ECO:0000313" key="3">
    <source>
        <dbReference type="EMBL" id="CAL6045887.1"/>
    </source>
</evidence>
<dbReference type="AlphaFoldDB" id="A0AA86QM35"/>
<feature type="coiled-coil region" evidence="1">
    <location>
        <begin position="188"/>
        <end position="238"/>
    </location>
</feature>
<reference evidence="3 4" key="2">
    <citation type="submission" date="2024-07" db="EMBL/GenBank/DDBJ databases">
        <authorList>
            <person name="Akdeniz Z."/>
        </authorList>
    </citation>
    <scope>NUCLEOTIDE SEQUENCE [LARGE SCALE GENOMIC DNA]</scope>
</reference>
<name>A0AA86QM35_9EUKA</name>
<dbReference type="EMBL" id="CAXDID020000166">
    <property type="protein sequence ID" value="CAL6045887.1"/>
    <property type="molecule type" value="Genomic_DNA"/>
</dbReference>
<evidence type="ECO:0000256" key="1">
    <source>
        <dbReference type="SAM" id="Coils"/>
    </source>
</evidence>
<keyword evidence="4" id="KW-1185">Reference proteome</keyword>
<gene>
    <name evidence="3" type="ORF">HINF_LOCUS41462</name>
    <name evidence="2" type="ORF">HINF_LOCUS46001</name>
</gene>
<accession>A0AA86QM35</accession>
<proteinExistence type="predicted"/>
<reference evidence="2" key="1">
    <citation type="submission" date="2023-06" db="EMBL/GenBank/DDBJ databases">
        <authorList>
            <person name="Kurt Z."/>
        </authorList>
    </citation>
    <scope>NUCLEOTIDE SEQUENCE</scope>
</reference>
<keyword evidence="1" id="KW-0175">Coiled coil</keyword>
<protein>
    <submittedName>
        <fullName evidence="3">Hypothetical_protein</fullName>
    </submittedName>
</protein>